<comment type="caution">
    <text evidence="2">The sequence shown here is derived from an EMBL/GenBank/DDBJ whole genome shotgun (WGS) entry which is preliminary data.</text>
</comment>
<dbReference type="InterPro" id="IPR036465">
    <property type="entry name" value="vWFA_dom_sf"/>
</dbReference>
<proteinExistence type="predicted"/>
<evidence type="ECO:0000313" key="3">
    <source>
        <dbReference type="Proteomes" id="UP001439008"/>
    </source>
</evidence>
<dbReference type="Gene3D" id="3.40.50.410">
    <property type="entry name" value="von Willebrand factor, type A domain"/>
    <property type="match status" value="1"/>
</dbReference>
<protein>
    <submittedName>
        <fullName evidence="2">von Willebrand factor (VWF) type A domain</fullName>
    </submittedName>
</protein>
<organism evidence="2 3">
    <name type="scientific">Bonamia ostreae</name>
    <dbReference type="NCBI Taxonomy" id="126728"/>
    <lineage>
        <taxon>Eukaryota</taxon>
        <taxon>Sar</taxon>
        <taxon>Rhizaria</taxon>
        <taxon>Endomyxa</taxon>
        <taxon>Ascetosporea</taxon>
        <taxon>Haplosporida</taxon>
        <taxon>Bonamia</taxon>
    </lineage>
</organism>
<gene>
    <name evidence="2" type="primary">COL6A5</name>
    <name evidence="2" type="ORF">MHBO_001932</name>
</gene>
<evidence type="ECO:0000313" key="2">
    <source>
        <dbReference type="EMBL" id="MES1920241.1"/>
    </source>
</evidence>
<accession>A0ABV2AKN8</accession>
<name>A0ABV2AKN8_9EUKA</name>
<feature type="domain" description="VWFA" evidence="1">
    <location>
        <begin position="1"/>
        <end position="134"/>
    </location>
</feature>
<dbReference type="Pfam" id="PF00092">
    <property type="entry name" value="VWA"/>
    <property type="match status" value="1"/>
</dbReference>
<dbReference type="EMBL" id="JBDODL010000566">
    <property type="protein sequence ID" value="MES1920241.1"/>
    <property type="molecule type" value="Genomic_DNA"/>
</dbReference>
<reference evidence="2 3" key="1">
    <citation type="journal article" date="2024" name="BMC Biol.">
        <title>Comparative genomics of Ascetosporea gives new insight into the evolutionary basis for animal parasitism in Rhizaria.</title>
        <authorList>
            <person name="Hiltunen Thoren M."/>
            <person name="Onut-Brannstrom I."/>
            <person name="Alfjorden A."/>
            <person name="Peckova H."/>
            <person name="Swords F."/>
            <person name="Hooper C."/>
            <person name="Holzer A.S."/>
            <person name="Bass D."/>
            <person name="Burki F."/>
        </authorList>
    </citation>
    <scope>NUCLEOTIDE SEQUENCE [LARGE SCALE GENOMIC DNA]</scope>
    <source>
        <strain evidence="2">20-A016</strain>
    </source>
</reference>
<dbReference type="Proteomes" id="UP001439008">
    <property type="component" value="Unassembled WGS sequence"/>
</dbReference>
<sequence>MAVAIAKDINVIFYYEDYTNVDDINKAIQSLRETELIGGTKIGGCMDLVYSKKRPNDLITVLLVVTDGNPLEDTVEIDEISVKMRENGFFIQTAGFGDVNYKTLEIITGNIETIIHNKDVSELEKQSEILTKTICNCF</sequence>
<dbReference type="PROSITE" id="PS50234">
    <property type="entry name" value="VWFA"/>
    <property type="match status" value="1"/>
</dbReference>
<dbReference type="InterPro" id="IPR002035">
    <property type="entry name" value="VWF_A"/>
</dbReference>
<dbReference type="SUPFAM" id="SSF53300">
    <property type="entry name" value="vWA-like"/>
    <property type="match status" value="1"/>
</dbReference>
<evidence type="ECO:0000259" key="1">
    <source>
        <dbReference type="PROSITE" id="PS50234"/>
    </source>
</evidence>
<keyword evidence="3" id="KW-1185">Reference proteome</keyword>